<dbReference type="AlphaFoldDB" id="K1LEP6"/>
<keyword evidence="2" id="KW-1185">Reference proteome</keyword>
<evidence type="ECO:0000313" key="1">
    <source>
        <dbReference type="EMBL" id="EKB50642.1"/>
    </source>
</evidence>
<organism evidence="1 2">
    <name type="scientific">Cecembia lonarensis (strain CCUG 58316 / KCTC 22772 / LW9)</name>
    <dbReference type="NCBI Taxonomy" id="1225176"/>
    <lineage>
        <taxon>Bacteria</taxon>
        <taxon>Pseudomonadati</taxon>
        <taxon>Bacteroidota</taxon>
        <taxon>Cytophagia</taxon>
        <taxon>Cytophagales</taxon>
        <taxon>Cyclobacteriaceae</taxon>
        <taxon>Cecembia</taxon>
    </lineage>
</organism>
<proteinExistence type="predicted"/>
<name>K1LEP6_CECL9</name>
<sequence length="170" mass="19511">MKWLKKKMVQKQVDAKLKKLGKRTAQLPEQIKSIGLLAASETDFEQTKEYLRNLWGYKVSISGFFFEEEKNQSVPQVSAVSAHHFTILGGHKSHLDAFVNEKLDIILVPSLHLNPYLRYLLLSNPTGFKLGFYSEENSPFLDLMLAQDSDDLNENIQHLINYLNKIKEAC</sequence>
<reference evidence="1 2" key="1">
    <citation type="journal article" date="2012" name="J. Bacteriol.">
        <title>Draft Genome Sequence of Cecembia lonarensis Strain LW9T, Isolated from Lonar Lake, a Haloalkaline Lake in India.</title>
        <authorList>
            <person name="Shivaji S."/>
            <person name="Ara S."/>
            <person name="Singh A."/>
            <person name="Pinnaka A.K."/>
        </authorList>
    </citation>
    <scope>NUCLEOTIDE SEQUENCE [LARGE SCALE GENOMIC DNA]</scope>
    <source>
        <strain evidence="1 2">LW9</strain>
    </source>
</reference>
<dbReference type="OrthoDB" id="1428203at2"/>
<accession>K1LEP6</accession>
<protein>
    <submittedName>
        <fullName evidence="1">Uncharacterized protein</fullName>
    </submittedName>
</protein>
<comment type="caution">
    <text evidence="1">The sequence shown here is derived from an EMBL/GenBank/DDBJ whole genome shotgun (WGS) entry which is preliminary data.</text>
</comment>
<dbReference type="InterPro" id="IPR054207">
    <property type="entry name" value="DUF6913"/>
</dbReference>
<dbReference type="EMBL" id="AMGM01000006">
    <property type="protein sequence ID" value="EKB50642.1"/>
    <property type="molecule type" value="Genomic_DNA"/>
</dbReference>
<dbReference type="Pfam" id="PF21857">
    <property type="entry name" value="DUF6913"/>
    <property type="match status" value="1"/>
</dbReference>
<gene>
    <name evidence="1" type="ORF">B879_00620</name>
</gene>
<dbReference type="RefSeq" id="WP_009183669.1">
    <property type="nucleotide sequence ID" value="NZ_AMGM01000006.1"/>
</dbReference>
<dbReference type="Proteomes" id="UP000004478">
    <property type="component" value="Unassembled WGS sequence"/>
</dbReference>
<evidence type="ECO:0000313" key="2">
    <source>
        <dbReference type="Proteomes" id="UP000004478"/>
    </source>
</evidence>